<evidence type="ECO:0000256" key="4">
    <source>
        <dbReference type="ARBA" id="ARBA00023110"/>
    </source>
</evidence>
<comment type="catalytic activity">
    <reaction evidence="1 6">
        <text>[protein]-peptidylproline (omega=180) = [protein]-peptidylproline (omega=0)</text>
        <dbReference type="Rhea" id="RHEA:16237"/>
        <dbReference type="Rhea" id="RHEA-COMP:10747"/>
        <dbReference type="Rhea" id="RHEA-COMP:10748"/>
        <dbReference type="ChEBI" id="CHEBI:83833"/>
        <dbReference type="ChEBI" id="CHEBI:83834"/>
        <dbReference type="EC" id="5.2.1.8"/>
    </reaction>
</comment>
<organism evidence="8 9">
    <name type="scientific">Arthrobacter psychrochitiniphilus</name>
    <dbReference type="NCBI Taxonomy" id="291045"/>
    <lineage>
        <taxon>Bacteria</taxon>
        <taxon>Bacillati</taxon>
        <taxon>Actinomycetota</taxon>
        <taxon>Actinomycetes</taxon>
        <taxon>Micrococcales</taxon>
        <taxon>Micrococcaceae</taxon>
        <taxon>Arthrobacter</taxon>
    </lineage>
</organism>
<dbReference type="PANTHER" id="PTHR43811">
    <property type="entry name" value="FKBP-TYPE PEPTIDYL-PROLYL CIS-TRANS ISOMERASE FKPA"/>
    <property type="match status" value="1"/>
</dbReference>
<evidence type="ECO:0000259" key="7">
    <source>
        <dbReference type="PROSITE" id="PS50059"/>
    </source>
</evidence>
<accession>A0A2V3DP63</accession>
<dbReference type="SUPFAM" id="SSF54534">
    <property type="entry name" value="FKBP-like"/>
    <property type="match status" value="1"/>
</dbReference>
<dbReference type="GO" id="GO:0003755">
    <property type="term" value="F:peptidyl-prolyl cis-trans isomerase activity"/>
    <property type="evidence" value="ECO:0007669"/>
    <property type="project" value="UniProtKB-KW"/>
</dbReference>
<keyword evidence="5 6" id="KW-0413">Isomerase</keyword>
<evidence type="ECO:0000256" key="3">
    <source>
        <dbReference type="ARBA" id="ARBA00013194"/>
    </source>
</evidence>
<dbReference type="Pfam" id="PF00254">
    <property type="entry name" value="FKBP_C"/>
    <property type="match status" value="1"/>
</dbReference>
<dbReference type="PANTHER" id="PTHR43811:SF19">
    <property type="entry name" value="39 KDA FK506-BINDING NUCLEAR PROTEIN"/>
    <property type="match status" value="1"/>
</dbReference>
<dbReference type="InterPro" id="IPR001179">
    <property type="entry name" value="PPIase_FKBP_dom"/>
</dbReference>
<protein>
    <recommendedName>
        <fullName evidence="3 6">peptidylprolyl isomerase</fullName>
        <ecNumber evidence="3 6">5.2.1.8</ecNumber>
    </recommendedName>
</protein>
<dbReference type="PROSITE" id="PS50059">
    <property type="entry name" value="FKBP_PPIASE"/>
    <property type="match status" value="1"/>
</dbReference>
<evidence type="ECO:0000313" key="8">
    <source>
        <dbReference type="EMBL" id="PXA64735.1"/>
    </source>
</evidence>
<comment type="caution">
    <text evidence="8">The sequence shown here is derived from an EMBL/GenBank/DDBJ whole genome shotgun (WGS) entry which is preliminary data.</text>
</comment>
<keyword evidence="4 6" id="KW-0697">Rotamase</keyword>
<gene>
    <name evidence="8" type="ORF">CVS29_12995</name>
</gene>
<dbReference type="EMBL" id="QHLZ01000008">
    <property type="protein sequence ID" value="PXA64735.1"/>
    <property type="molecule type" value="Genomic_DNA"/>
</dbReference>
<name>A0A2V3DP63_9MICC</name>
<evidence type="ECO:0000256" key="2">
    <source>
        <dbReference type="ARBA" id="ARBA00006577"/>
    </source>
</evidence>
<dbReference type="InterPro" id="IPR046357">
    <property type="entry name" value="PPIase_dom_sf"/>
</dbReference>
<dbReference type="Proteomes" id="UP000246303">
    <property type="component" value="Unassembled WGS sequence"/>
</dbReference>
<proteinExistence type="inferred from homology"/>
<evidence type="ECO:0000256" key="6">
    <source>
        <dbReference type="PROSITE-ProRule" id="PRU00277"/>
    </source>
</evidence>
<evidence type="ECO:0000256" key="5">
    <source>
        <dbReference type="ARBA" id="ARBA00023235"/>
    </source>
</evidence>
<dbReference type="Gene3D" id="3.10.50.40">
    <property type="match status" value="1"/>
</dbReference>
<feature type="domain" description="PPIase FKBP-type" evidence="7">
    <location>
        <begin position="258"/>
        <end position="343"/>
    </location>
</feature>
<dbReference type="AlphaFoldDB" id="A0A2V3DP63"/>
<sequence length="343" mass="35129">MAPAPDLIHPAIESVSVRRLLALLLPLLLLVTACSQEANSSSPEATANASASAPAANAELLASVKAVSEGDGKAPKVTFDKPLSVPSEAMRLVSPGDGAQIKSGQSVEFREISMNAATGDLLGETFSKPSGGSIVLNDSFKDQFAVVYNTFTSAKVGAYIAYGIPGTAAVAATDEAPEQPAQPASLSVFQVMSAKDAPPAAKVMSSEDVKALAKAGKLPTAKFDAKGVPSITIPKNDAPADLAVEVLTEGTGAVLTAKDTISAFYTGWTWDGKSFDSAYERGSASEFPLNGVIQGWTLGLTGQKVGSTVLLTIPASMAYGENAAAQGKPAGPLVFVVKIESKK</sequence>
<evidence type="ECO:0000256" key="1">
    <source>
        <dbReference type="ARBA" id="ARBA00000971"/>
    </source>
</evidence>
<keyword evidence="9" id="KW-1185">Reference proteome</keyword>
<dbReference type="EC" id="5.2.1.8" evidence="3 6"/>
<comment type="similarity">
    <text evidence="2">Belongs to the FKBP-type PPIase family.</text>
</comment>
<evidence type="ECO:0000313" key="9">
    <source>
        <dbReference type="Proteomes" id="UP000246303"/>
    </source>
</evidence>
<reference evidence="8 9" key="1">
    <citation type="submission" date="2018-05" db="EMBL/GenBank/DDBJ databases">
        <title>Genetic diversity of glacier-inhabiting Cryobacterium bacteria in China and description of Cryobacterium mengkeensis sp. nov. and Arthrobacter glacialis sp. nov.</title>
        <authorList>
            <person name="Liu Q."/>
            <person name="Xin Y.-H."/>
        </authorList>
    </citation>
    <scope>NUCLEOTIDE SEQUENCE [LARGE SCALE GENOMIC DNA]</scope>
    <source>
        <strain evidence="8 9">GP3</strain>
    </source>
</reference>